<feature type="compositionally biased region" description="Low complexity" evidence="1">
    <location>
        <begin position="517"/>
        <end position="531"/>
    </location>
</feature>
<keyword evidence="3" id="KW-1185">Reference proteome</keyword>
<organism evidence="2 3">
    <name type="scientific">Meira miltonrushii</name>
    <dbReference type="NCBI Taxonomy" id="1280837"/>
    <lineage>
        <taxon>Eukaryota</taxon>
        <taxon>Fungi</taxon>
        <taxon>Dikarya</taxon>
        <taxon>Basidiomycota</taxon>
        <taxon>Ustilaginomycotina</taxon>
        <taxon>Exobasidiomycetes</taxon>
        <taxon>Exobasidiales</taxon>
        <taxon>Brachybasidiaceae</taxon>
        <taxon>Meira</taxon>
    </lineage>
</organism>
<dbReference type="InterPro" id="IPR018626">
    <property type="entry name" value="LCHN/Anr2"/>
</dbReference>
<dbReference type="PANTHER" id="PTHR28153">
    <property type="entry name" value="PROTEIN, PUTATIVE-RELATED"/>
    <property type="match status" value="1"/>
</dbReference>
<dbReference type="EMBL" id="KZ819603">
    <property type="protein sequence ID" value="PWN34877.1"/>
    <property type="molecule type" value="Genomic_DNA"/>
</dbReference>
<dbReference type="PANTHER" id="PTHR28153:SF1">
    <property type="entry name" value="DUF4484 DOMAIN-CONTAINING PROTEIN"/>
    <property type="match status" value="1"/>
</dbReference>
<dbReference type="OrthoDB" id="2152680at2759"/>
<dbReference type="InterPro" id="IPR053056">
    <property type="entry name" value="Lipid_Metab_Assoc_Protein"/>
</dbReference>
<reference evidence="2 3" key="1">
    <citation type="journal article" date="2018" name="Mol. Biol. Evol.">
        <title>Broad Genomic Sampling Reveals a Smut Pathogenic Ancestry of the Fungal Clade Ustilaginomycotina.</title>
        <authorList>
            <person name="Kijpornyongpan T."/>
            <person name="Mondo S.J."/>
            <person name="Barry K."/>
            <person name="Sandor L."/>
            <person name="Lee J."/>
            <person name="Lipzen A."/>
            <person name="Pangilinan J."/>
            <person name="LaButti K."/>
            <person name="Hainaut M."/>
            <person name="Henrissat B."/>
            <person name="Grigoriev I.V."/>
            <person name="Spatafora J.W."/>
            <person name="Aime M.C."/>
        </authorList>
    </citation>
    <scope>NUCLEOTIDE SEQUENCE [LARGE SCALE GENOMIC DNA]</scope>
    <source>
        <strain evidence="2 3">MCA 3882</strain>
    </source>
</reference>
<gene>
    <name evidence="2" type="ORF">FA14DRAFT_160293</name>
</gene>
<feature type="region of interest" description="Disordered" evidence="1">
    <location>
        <begin position="405"/>
        <end position="442"/>
    </location>
</feature>
<accession>A0A316VB65</accession>
<dbReference type="InParanoid" id="A0A316VB65"/>
<feature type="compositionally biased region" description="Acidic residues" evidence="1">
    <location>
        <begin position="540"/>
        <end position="552"/>
    </location>
</feature>
<feature type="compositionally biased region" description="Polar residues" evidence="1">
    <location>
        <begin position="412"/>
        <end position="433"/>
    </location>
</feature>
<evidence type="ECO:0008006" key="4">
    <source>
        <dbReference type="Google" id="ProtNLM"/>
    </source>
</evidence>
<dbReference type="RefSeq" id="XP_025355179.1">
    <property type="nucleotide sequence ID" value="XM_025498606.1"/>
</dbReference>
<name>A0A316VB65_9BASI</name>
<dbReference type="GeneID" id="37020387"/>
<evidence type="ECO:0000313" key="2">
    <source>
        <dbReference type="EMBL" id="PWN34877.1"/>
    </source>
</evidence>
<sequence length="748" mass="82262">MSMAESSEMGNARQTVEDAVPVQNGVTIFAAHFHVRRGNEIFWAKGQHSTEDLTKMGIEWKVLPSGSHLLERDILFFDVVNAGQNKQRSNTERGHLVGVAAFKNRKINIAERESADGNDNDDQRGARMIAVGIIVDCGSQRTPWSQLAATLPHICQLEKLADAVAADPGCHGIMEEWLEIHKSASTFITTSARDLVSDGPFYPHDPLLQLPAVSNALGPLLPGILKRLLASPFRLLIFTPHGGPALQAASIAFNLAELVHAACQSPENGAVCPATGRSSKKTDEHGLDVIGILGLHDISRLESANAEKEGHSWIGWTSDRILLEKPKLFDAVLDLSPMAPTQDSDFIDSTSLPRFSRSRVVTNSDGKQTFTLQKQTWTTREFSIYRGLDERASYDASSMRQSRRALSRRKSQSSMTISSDVPQNNTKRQLNVARSSPSRPSTSTMLAFLTYWLSSLRILPLRWRLNLRESYGYVPLSIRSDGGVRASIMLLPSDSEEEDEEDDEGEADESGSTRGYRSGSNRLSIPSSSPILRRRSLDGNPEENEDRDEYMEDPILAAVGVNSVASRRRHSRSLASKQSATHLASEYGASVSPDQSVKGSNANLHQSLSEERQLAREAREGVRLALCLFVSWSDWIDELVVSIQDLIHEKIIEQVGEGRLLEREGNGHSDANGSHTDDGVHPGQAPLNGRKEVKGGSKIILSAKDFTQVGLSSVNPADVDLIRFLSSSVTDVTVDVQKSWSVFSWLCW</sequence>
<dbReference type="GO" id="GO:0005811">
    <property type="term" value="C:lipid droplet"/>
    <property type="evidence" value="ECO:0007669"/>
    <property type="project" value="TreeGrafter"/>
</dbReference>
<dbReference type="AlphaFoldDB" id="A0A316VB65"/>
<protein>
    <recommendedName>
        <fullName evidence="4">DUF4484 domain-containing protein</fullName>
    </recommendedName>
</protein>
<feature type="region of interest" description="Disordered" evidence="1">
    <location>
        <begin position="492"/>
        <end position="553"/>
    </location>
</feature>
<proteinExistence type="predicted"/>
<evidence type="ECO:0000256" key="1">
    <source>
        <dbReference type="SAM" id="MobiDB-lite"/>
    </source>
</evidence>
<evidence type="ECO:0000313" key="3">
    <source>
        <dbReference type="Proteomes" id="UP000245771"/>
    </source>
</evidence>
<feature type="region of interest" description="Disordered" evidence="1">
    <location>
        <begin position="663"/>
        <end position="691"/>
    </location>
</feature>
<feature type="compositionally biased region" description="Acidic residues" evidence="1">
    <location>
        <begin position="494"/>
        <end position="509"/>
    </location>
</feature>
<dbReference type="Proteomes" id="UP000245771">
    <property type="component" value="Unassembled WGS sequence"/>
</dbReference>
<dbReference type="Pfam" id="PF09804">
    <property type="entry name" value="DENND11"/>
    <property type="match status" value="1"/>
</dbReference>